<dbReference type="InterPro" id="IPR036910">
    <property type="entry name" value="HMG_box_dom_sf"/>
</dbReference>
<evidence type="ECO:0000256" key="4">
    <source>
        <dbReference type="ARBA" id="ARBA00023125"/>
    </source>
</evidence>
<dbReference type="InParanoid" id="A0A6L2PMB7"/>
<feature type="compositionally biased region" description="Low complexity" evidence="8">
    <location>
        <begin position="509"/>
        <end position="526"/>
    </location>
</feature>
<feature type="compositionally biased region" description="Polar residues" evidence="8">
    <location>
        <begin position="1006"/>
        <end position="1020"/>
    </location>
</feature>
<dbReference type="FunFam" id="1.10.30.10:FF:000010">
    <property type="entry name" value="Capicua transcriptional repressor b"/>
    <property type="match status" value="1"/>
</dbReference>
<keyword evidence="2" id="KW-0597">Phosphoprotein</keyword>
<dbReference type="OrthoDB" id="10051111at2759"/>
<feature type="region of interest" description="Disordered" evidence="8">
    <location>
        <begin position="745"/>
        <end position="776"/>
    </location>
</feature>
<dbReference type="PROSITE" id="PS50118">
    <property type="entry name" value="HMG_BOX_2"/>
    <property type="match status" value="1"/>
</dbReference>
<dbReference type="SMART" id="SM00398">
    <property type="entry name" value="HMG"/>
    <property type="match status" value="1"/>
</dbReference>
<feature type="region of interest" description="Disordered" evidence="8">
    <location>
        <begin position="850"/>
        <end position="872"/>
    </location>
</feature>
<dbReference type="Gene3D" id="1.10.30.10">
    <property type="entry name" value="High mobility group box domain"/>
    <property type="match status" value="1"/>
</dbReference>
<evidence type="ECO:0000313" key="11">
    <source>
        <dbReference type="Proteomes" id="UP000502823"/>
    </source>
</evidence>
<evidence type="ECO:0000256" key="3">
    <source>
        <dbReference type="ARBA" id="ARBA00023015"/>
    </source>
</evidence>
<dbReference type="InterPro" id="IPR032147">
    <property type="entry name" value="Cic_dom"/>
</dbReference>
<dbReference type="SUPFAM" id="SSF47095">
    <property type="entry name" value="HMG-box"/>
    <property type="match status" value="1"/>
</dbReference>
<feature type="region of interest" description="Disordered" evidence="8">
    <location>
        <begin position="1378"/>
        <end position="1398"/>
    </location>
</feature>
<feature type="non-terminal residue" evidence="10">
    <location>
        <position position="1"/>
    </location>
</feature>
<keyword evidence="5" id="KW-0804">Transcription</keyword>
<feature type="compositionally biased region" description="Low complexity" evidence="8">
    <location>
        <begin position="1564"/>
        <end position="1578"/>
    </location>
</feature>
<dbReference type="GO" id="GO:0000981">
    <property type="term" value="F:DNA-binding transcription factor activity, RNA polymerase II-specific"/>
    <property type="evidence" value="ECO:0007669"/>
    <property type="project" value="TreeGrafter"/>
</dbReference>
<feature type="region of interest" description="Disordered" evidence="8">
    <location>
        <begin position="997"/>
        <end position="1022"/>
    </location>
</feature>
<feature type="compositionally biased region" description="Polar residues" evidence="8">
    <location>
        <begin position="2081"/>
        <end position="2092"/>
    </location>
</feature>
<protein>
    <recommendedName>
        <fullName evidence="9">HMG box domain-containing protein</fullName>
    </recommendedName>
</protein>
<feature type="compositionally biased region" description="Gly residues" evidence="8">
    <location>
        <begin position="1947"/>
        <end position="1964"/>
    </location>
</feature>
<dbReference type="GO" id="GO:0005634">
    <property type="term" value="C:nucleus"/>
    <property type="evidence" value="ECO:0007669"/>
    <property type="project" value="UniProtKB-UniRule"/>
</dbReference>
<feature type="compositionally biased region" description="Polar residues" evidence="8">
    <location>
        <begin position="1588"/>
        <end position="1604"/>
    </location>
</feature>
<feature type="region of interest" description="Disordered" evidence="8">
    <location>
        <begin position="1930"/>
        <end position="1980"/>
    </location>
</feature>
<feature type="region of interest" description="Disordered" evidence="8">
    <location>
        <begin position="1827"/>
        <end position="1850"/>
    </location>
</feature>
<evidence type="ECO:0000256" key="1">
    <source>
        <dbReference type="ARBA" id="ARBA00022491"/>
    </source>
</evidence>
<comment type="caution">
    <text evidence="10">The sequence shown here is derived from an EMBL/GenBank/DDBJ whole genome shotgun (WGS) entry which is preliminary data.</text>
</comment>
<dbReference type="InterPro" id="IPR058607">
    <property type="entry name" value="HMG-box_Cic-like"/>
</dbReference>
<feature type="compositionally biased region" description="Basic and acidic residues" evidence="8">
    <location>
        <begin position="859"/>
        <end position="870"/>
    </location>
</feature>
<dbReference type="EMBL" id="BLKM01008464">
    <property type="protein sequence ID" value="GFG33743.1"/>
    <property type="molecule type" value="Genomic_DNA"/>
</dbReference>
<feature type="compositionally biased region" description="Basic and acidic residues" evidence="8">
    <location>
        <begin position="616"/>
        <end position="638"/>
    </location>
</feature>
<feature type="region of interest" description="Disordered" evidence="8">
    <location>
        <begin position="661"/>
        <end position="683"/>
    </location>
</feature>
<dbReference type="Pfam" id="PF25981">
    <property type="entry name" value="HTH_Cic_C"/>
    <property type="match status" value="1"/>
</dbReference>
<keyword evidence="11" id="KW-1185">Reference proteome</keyword>
<dbReference type="GO" id="GO:0000977">
    <property type="term" value="F:RNA polymerase II transcription regulatory region sequence-specific DNA binding"/>
    <property type="evidence" value="ECO:0007669"/>
    <property type="project" value="TreeGrafter"/>
</dbReference>
<keyword evidence="1" id="KW-0678">Repressor</keyword>
<feature type="compositionally biased region" description="Low complexity" evidence="8">
    <location>
        <begin position="1089"/>
        <end position="1098"/>
    </location>
</feature>
<evidence type="ECO:0000256" key="5">
    <source>
        <dbReference type="ARBA" id="ARBA00023163"/>
    </source>
</evidence>
<dbReference type="PANTHER" id="PTHR13059:SF13">
    <property type="entry name" value="PROTEIN CAPICUA HOMOLOG"/>
    <property type="match status" value="1"/>
</dbReference>
<dbReference type="InterPro" id="IPR009071">
    <property type="entry name" value="HMG_box_dom"/>
</dbReference>
<feature type="region of interest" description="Disordered" evidence="8">
    <location>
        <begin position="1076"/>
        <end position="1182"/>
    </location>
</feature>
<evidence type="ECO:0000313" key="10">
    <source>
        <dbReference type="EMBL" id="GFG33743.1"/>
    </source>
</evidence>
<sequence length="2198" mass="236394">NNSASEAAVVPTANTLNTNVSTHGMNTEASMLERREMSDHFTQYDGSGAPAAREMTSQVQGFQKTLSLSSDLNRPANNCAESAPNNVSKTVNVNKDTATAVSARKLPKKRKFDPSELEELEKTSTDIHFQNQNNGVVVCASLTSPSQSVVVMPPQSAAVDYSYVSSTPKHSHDLHVPQHMAQESRMSSIEAIVDMVIEDQTQRQSESIGVLRSDGSNCLPVLNIDNSLIVGSRKHVQLSGGRGDIDLSEWEDNRVLAKKDKRYLPGVIRKAERSGQVWVKFDYIDELAVFTDVLGSGKYDVIGDASPSTGQVQLGARVCVRATDPMATHRVFFEGVVYKILTSPLQFLVKLIGGQQNEELLVKRADLRLLLPPWWDELECLQETPHPVITNNGNSNGRVYLPNSNGQLPHPSVLHTHQPTPSHTIPLQLHHVVPTLQPADASNYYRSTATSPLHNMTTPVSIHSTSTALSNGSADDLRRRQYDDFCESDDDLRKEDILFGLDADGGKLSGSSKRSSMQSRGSTSSLVEQRSITPRSQPATPRSQAATPHKYKKGDVVSTPSGIRKKFNGKQWRRLCSKDGCTKESQRRGYCSRHLSLKGSSLRAGPANFPRSGKGIGRDIEGEETSRDSDTSPNYGDRRIAGQFDQEETEAANMLVSLGSSRSATPAFSSPTCQASSPSIIRSPVTVGPRQNVFMPIASPAAQNQVPLPRTSAACANTLVSPSHNKWKQQTSPVPPHFMLLRPSQVVQPSPSNPPPVTSHPSGMATSVIRISPNPARGGSLTACAVASSQQQQHTSWQVESPGAPSYGEVTSHQQINSFPSVVTSATQQQQQQQQHQQGLILQQALTSNADMNSSSQQHHIEGPRTEHSQQHIRVVKHPPQQQNLTLMQMPKNEAIDCSGGSISSTSGNTLYLVPHQSSPQEKKFVVIKSDGDLDKFPTAVMVNHIPAASSTGSLPQTVVVDKAPASVLQQASRIGLHVSTSHSAPQPLEVVKHPADSVKMEQHHQQTNSGPATPTTAPQPNMFHPVIVNPTQLVPVLPLAQKRSDTREKNGVLAINTSQSLPVYSWNSLVPLLAASQGSTSPPPSSPTTPHSAPPVSGVVNGSGTGAGTVEPRHSDDTEGDNMDLQGGDEDDDVFESEGSSEPGGIDTAASGKRRTQSLSALQNSKEPHSPQKVKERDRIRRPMNAFMIFSKRHRALVHQRHPNQDNRTVSKILGEWWYALGAEDKQKYHELASQVKEAHFKAHPDWKWCSKDRRKSSTSSCKGEPRGKLGSVDEGTEGASQQASGGSEGGQPSSQSPGPPLSDAQSHSTASGTQQTATSYSVQGEDSQVNVKVICEDPQPEIDLKCKEKVNDSDSESQSDMEPLIENKAFPQQRFSPVSGIKTSTGEVTCRPKPIKARLPSGNMEAGCKFHHGAGEKSGSVGVLSYPYHSPVNPMGISGFQPTGGGAFKTMPISPKVVKSSAEQQLVPPVSQVNAKISDVEQRITNVSTGWSASVVTSMTTSRSSAPVGSILNIITTSGSHNPGENNQHWLKTASTSTSSELAHSQNSVAKPATVTILQQPITTQHQQQRFETQQQHLVGKPIPAPSTSQSLPHSTPTSATTSYQAQPLTLFLSPTTLATTAATLSLTDSGPFTNLLLKTGARSINLEVEHAPVHEPQQGGGSVAQTSSGSETVQYLVPSVTVQGGRLQNVYLPHTSFQVPIQDSNGHNISLHQAGPLQLVQSKPMDPPTVIVSKPYSVAQSAASQAVSYSHSTRTGMFHHEDYGGRPVQSMNSNQNESLHEDRISQVVPNTQGNQYYAAGTVCHKPDMLNSDRERRDAAKTMLAVAGEKSSDENEMSGGTKDKINISMPPSSVAITFHDQNMEVSPHNPHAPSPVRADSYSVIESPASSSAAPLNDQVADENQTFILAPTPAQLGRAPLQRRQSLVLTQPPGGVTGSASSSSGGPSGGGEDASRSEGGGNGSQQQLAVPSSPSTRKSFFKKNIEDGMDRVLETVNFEKKFSSLPEFNPQECQSPSAISVPSSPHVVFVQNYRKKPPRPNNSEEEPESDPVSAPKSAKLVGSTFFGPDFNLDAFRGSDITDSGEASSPRTPKTPGGKDHEKGHRRILEQRRQLVMQLFQEDGIFPSTQATSAFQAAHVDIFPNKSSLQLKIREVRQKVMGQFPPTVTPSGLASPMASSTDSAATTPGMFTAILFST</sequence>
<keyword evidence="6 7" id="KW-0539">Nucleus</keyword>
<keyword evidence="3" id="KW-0805">Transcription regulation</keyword>
<feature type="region of interest" description="Disordered" evidence="8">
    <location>
        <begin position="601"/>
        <end position="638"/>
    </location>
</feature>
<feature type="region of interest" description="Disordered" evidence="8">
    <location>
        <begin position="1253"/>
        <end position="1327"/>
    </location>
</feature>
<dbReference type="InterPro" id="IPR052412">
    <property type="entry name" value="CC-Dev_Transcription_Reg"/>
</dbReference>
<evidence type="ECO:0000259" key="9">
    <source>
        <dbReference type="PROSITE" id="PS50118"/>
    </source>
</evidence>
<evidence type="ECO:0000256" key="8">
    <source>
        <dbReference type="SAM" id="MobiDB-lite"/>
    </source>
</evidence>
<dbReference type="Proteomes" id="UP000502823">
    <property type="component" value="Unassembled WGS sequence"/>
</dbReference>
<feature type="region of interest" description="Disordered" evidence="8">
    <location>
        <begin position="2034"/>
        <end position="2059"/>
    </location>
</feature>
<dbReference type="PANTHER" id="PTHR13059">
    <property type="entry name" value="HMG-BOX TRANSCRIPTION FACTOR BBX"/>
    <property type="match status" value="1"/>
</dbReference>
<organism evidence="10 11">
    <name type="scientific">Coptotermes formosanus</name>
    <name type="common">Formosan subterranean termite</name>
    <dbReference type="NCBI Taxonomy" id="36987"/>
    <lineage>
        <taxon>Eukaryota</taxon>
        <taxon>Metazoa</taxon>
        <taxon>Ecdysozoa</taxon>
        <taxon>Arthropoda</taxon>
        <taxon>Hexapoda</taxon>
        <taxon>Insecta</taxon>
        <taxon>Pterygota</taxon>
        <taxon>Neoptera</taxon>
        <taxon>Polyneoptera</taxon>
        <taxon>Dictyoptera</taxon>
        <taxon>Blattodea</taxon>
        <taxon>Blattoidea</taxon>
        <taxon>Termitoidae</taxon>
        <taxon>Rhinotermitidae</taxon>
        <taxon>Coptotermes</taxon>
    </lineage>
</organism>
<feature type="compositionally biased region" description="Polar residues" evidence="8">
    <location>
        <begin position="527"/>
        <end position="546"/>
    </location>
</feature>
<accession>A0A6L2PMB7</accession>
<keyword evidence="4 7" id="KW-0238">DNA-binding</keyword>
<feature type="compositionally biased region" description="Polar residues" evidence="8">
    <location>
        <begin position="1378"/>
        <end position="1389"/>
    </location>
</feature>
<feature type="region of interest" description="Disordered" evidence="8">
    <location>
        <begin position="503"/>
        <end position="563"/>
    </location>
</feature>
<feature type="compositionally biased region" description="Acidic residues" evidence="8">
    <location>
        <begin position="1119"/>
        <end position="1137"/>
    </location>
</feature>
<gene>
    <name evidence="10" type="ORF">Cfor_05482</name>
</gene>
<dbReference type="Pfam" id="PF16090">
    <property type="entry name" value="DUF4819"/>
    <property type="match status" value="1"/>
</dbReference>
<feature type="compositionally biased region" description="Polar residues" evidence="8">
    <location>
        <begin position="661"/>
        <end position="680"/>
    </location>
</feature>
<feature type="compositionally biased region" description="Basic and acidic residues" evidence="8">
    <location>
        <begin position="1167"/>
        <end position="1182"/>
    </location>
</feature>
<dbReference type="FunCoup" id="A0A6L2PMB7">
    <property type="interactions" value="1092"/>
</dbReference>
<feature type="compositionally biased region" description="Low complexity" evidence="8">
    <location>
        <begin position="1306"/>
        <end position="1321"/>
    </location>
</feature>
<evidence type="ECO:0000256" key="2">
    <source>
        <dbReference type="ARBA" id="ARBA00022553"/>
    </source>
</evidence>
<feature type="compositionally biased region" description="Low complexity" evidence="8">
    <location>
        <begin position="1279"/>
        <end position="1298"/>
    </location>
</feature>
<feature type="DNA-binding region" description="HMG box" evidence="7">
    <location>
        <begin position="1181"/>
        <end position="1249"/>
    </location>
</feature>
<feature type="region of interest" description="Disordered" evidence="8">
    <location>
        <begin position="1564"/>
        <end position="1604"/>
    </location>
</feature>
<dbReference type="CDD" id="cd21990">
    <property type="entry name" value="HMG-box_CIC-like"/>
    <property type="match status" value="1"/>
</dbReference>
<feature type="compositionally biased region" description="Polar residues" evidence="8">
    <location>
        <begin position="1965"/>
        <end position="1979"/>
    </location>
</feature>
<dbReference type="Pfam" id="PF00505">
    <property type="entry name" value="HMG_box"/>
    <property type="match status" value="1"/>
</dbReference>
<evidence type="ECO:0000256" key="7">
    <source>
        <dbReference type="PROSITE-ProRule" id="PRU00267"/>
    </source>
</evidence>
<evidence type="ECO:0000256" key="6">
    <source>
        <dbReference type="ARBA" id="ARBA00023242"/>
    </source>
</evidence>
<proteinExistence type="predicted"/>
<feature type="region of interest" description="Disordered" evidence="8">
    <location>
        <begin position="2077"/>
        <end position="2105"/>
    </location>
</feature>
<feature type="domain" description="HMG box" evidence="9">
    <location>
        <begin position="1181"/>
        <end position="1249"/>
    </location>
</feature>
<feature type="region of interest" description="Disordered" evidence="8">
    <location>
        <begin position="1519"/>
        <end position="1550"/>
    </location>
</feature>
<dbReference type="InterPro" id="IPR058606">
    <property type="entry name" value="HTH_Cic_C"/>
</dbReference>
<feature type="compositionally biased region" description="Low complexity" evidence="8">
    <location>
        <begin position="1933"/>
        <end position="1946"/>
    </location>
</feature>
<reference evidence="11" key="1">
    <citation type="submission" date="2020-01" db="EMBL/GenBank/DDBJ databases">
        <title>Draft genome sequence of the Termite Coptotermes fromosanus.</title>
        <authorList>
            <person name="Itakura S."/>
            <person name="Yosikawa Y."/>
            <person name="Umezawa K."/>
        </authorList>
    </citation>
    <scope>NUCLEOTIDE SEQUENCE [LARGE SCALE GENOMIC DNA]</scope>
</reference>
<name>A0A6L2PMB7_COPFO</name>